<gene>
    <name evidence="5" type="ORF">DX116_07690</name>
</gene>
<keyword evidence="4" id="KW-0012">Acyltransferase</keyword>
<evidence type="ECO:0000256" key="4">
    <source>
        <dbReference type="ARBA" id="ARBA00023315"/>
    </source>
</evidence>
<evidence type="ECO:0008006" key="7">
    <source>
        <dbReference type="Google" id="ProtNLM"/>
    </source>
</evidence>
<protein>
    <recommendedName>
        <fullName evidence="7">Serine acetyltransferase</fullName>
    </recommendedName>
</protein>
<dbReference type="Pfam" id="PF00132">
    <property type="entry name" value="Hexapep"/>
    <property type="match status" value="1"/>
</dbReference>
<dbReference type="Proteomes" id="UP000265581">
    <property type="component" value="Unassembled WGS sequence"/>
</dbReference>
<dbReference type="InterPro" id="IPR011004">
    <property type="entry name" value="Trimer_LpxA-like_sf"/>
</dbReference>
<evidence type="ECO:0000256" key="1">
    <source>
        <dbReference type="ARBA" id="ARBA00007274"/>
    </source>
</evidence>
<evidence type="ECO:0000256" key="3">
    <source>
        <dbReference type="ARBA" id="ARBA00022737"/>
    </source>
</evidence>
<accession>A0A371PBU8</accession>
<evidence type="ECO:0000256" key="2">
    <source>
        <dbReference type="ARBA" id="ARBA00022679"/>
    </source>
</evidence>
<dbReference type="InterPro" id="IPR018357">
    <property type="entry name" value="Hexapep_transf_CS"/>
</dbReference>
<dbReference type="AlphaFoldDB" id="A0A371PBU8"/>
<dbReference type="PANTHER" id="PTHR42811">
    <property type="entry name" value="SERINE ACETYLTRANSFERASE"/>
    <property type="match status" value="1"/>
</dbReference>
<evidence type="ECO:0000313" key="5">
    <source>
        <dbReference type="EMBL" id="REK73419.1"/>
    </source>
</evidence>
<dbReference type="Gene3D" id="2.160.10.10">
    <property type="entry name" value="Hexapeptide repeat proteins"/>
    <property type="match status" value="1"/>
</dbReference>
<keyword evidence="6" id="KW-1185">Reference proteome</keyword>
<comment type="caution">
    <text evidence="5">The sequence shown here is derived from an EMBL/GenBank/DDBJ whole genome shotgun (WGS) entry which is preliminary data.</text>
</comment>
<evidence type="ECO:0000313" key="6">
    <source>
        <dbReference type="Proteomes" id="UP000265581"/>
    </source>
</evidence>
<name>A0A371PBU8_9ACTN</name>
<dbReference type="InterPro" id="IPR001451">
    <property type="entry name" value="Hexapep"/>
</dbReference>
<dbReference type="PROSITE" id="PS00101">
    <property type="entry name" value="HEXAPEP_TRANSFERASES"/>
    <property type="match status" value="1"/>
</dbReference>
<proteinExistence type="inferred from homology"/>
<dbReference type="CDD" id="cd03354">
    <property type="entry name" value="LbH_SAT"/>
    <property type="match status" value="1"/>
</dbReference>
<keyword evidence="3" id="KW-0677">Repeat</keyword>
<dbReference type="InterPro" id="IPR045304">
    <property type="entry name" value="LbH_SAT"/>
</dbReference>
<comment type="similarity">
    <text evidence="1">Belongs to the transferase hexapeptide repeat family.</text>
</comment>
<sequence>MRRRPARSCRSTACSSAPRRRSDVAADEPSFRDLVFSDYARYRPGGRQSWLHVLLRIPSVPGLLASLVLRSQQCLFRAGHVTAAHSLRTLGNVLVGADFGAGMQVGRGFMLAHPVGVTIGFGLVIGDDVTFAGGVTCAARHYDAVPGREQEFATIGDGVLIGANAVLVGGVTIGRGAMVGANSVVLSDVPENAVVMGSPARRVGTREDAR</sequence>
<organism evidence="5 6">
    <name type="scientific">Aeromicrobium endophyticum</name>
    <dbReference type="NCBI Taxonomy" id="2292704"/>
    <lineage>
        <taxon>Bacteria</taxon>
        <taxon>Bacillati</taxon>
        <taxon>Actinomycetota</taxon>
        <taxon>Actinomycetes</taxon>
        <taxon>Propionibacteriales</taxon>
        <taxon>Nocardioidaceae</taxon>
        <taxon>Aeromicrobium</taxon>
    </lineage>
</organism>
<keyword evidence="2" id="KW-0808">Transferase</keyword>
<dbReference type="SUPFAM" id="SSF51161">
    <property type="entry name" value="Trimeric LpxA-like enzymes"/>
    <property type="match status" value="1"/>
</dbReference>
<reference evidence="5 6" key="1">
    <citation type="submission" date="2018-08" db="EMBL/GenBank/DDBJ databases">
        <title>Aeromicrobium sp. M2KJ-4, whole genome shotgun sequence.</title>
        <authorList>
            <person name="Tuo L."/>
        </authorList>
    </citation>
    <scope>NUCLEOTIDE SEQUENCE [LARGE SCALE GENOMIC DNA]</scope>
    <source>
        <strain evidence="5 6">M2KJ-4</strain>
    </source>
</reference>
<dbReference type="GO" id="GO:0016746">
    <property type="term" value="F:acyltransferase activity"/>
    <property type="evidence" value="ECO:0007669"/>
    <property type="project" value="UniProtKB-KW"/>
</dbReference>
<dbReference type="EMBL" id="QUBR01000001">
    <property type="protein sequence ID" value="REK73419.1"/>
    <property type="molecule type" value="Genomic_DNA"/>
</dbReference>